<sequence>MWQRDRAGRRPPAGSSNLPHSQPPQPPPQVLDGLLARSRTMRQQGGRVEKCPPAGSCNLLHSKAPHPPPRVPDRHLAKASEQKGGEVAGQGVVTGRARGPDSRSAPLQSCGTIL</sequence>
<proteinExistence type="predicted"/>
<accession>A0AAV7MNY0</accession>
<evidence type="ECO:0000313" key="2">
    <source>
        <dbReference type="EMBL" id="KAJ1104879.1"/>
    </source>
</evidence>
<feature type="compositionally biased region" description="Polar residues" evidence="1">
    <location>
        <begin position="105"/>
        <end position="114"/>
    </location>
</feature>
<keyword evidence="3" id="KW-1185">Reference proteome</keyword>
<protein>
    <submittedName>
        <fullName evidence="2">Uncharacterized protein</fullName>
    </submittedName>
</protein>
<feature type="region of interest" description="Disordered" evidence="1">
    <location>
        <begin position="1"/>
        <end position="114"/>
    </location>
</feature>
<dbReference type="EMBL" id="JANPWB010000013">
    <property type="protein sequence ID" value="KAJ1104879.1"/>
    <property type="molecule type" value="Genomic_DNA"/>
</dbReference>
<evidence type="ECO:0000256" key="1">
    <source>
        <dbReference type="SAM" id="MobiDB-lite"/>
    </source>
</evidence>
<dbReference type="Proteomes" id="UP001066276">
    <property type="component" value="Chromosome 9"/>
</dbReference>
<comment type="caution">
    <text evidence="2">The sequence shown here is derived from an EMBL/GenBank/DDBJ whole genome shotgun (WGS) entry which is preliminary data.</text>
</comment>
<dbReference type="AlphaFoldDB" id="A0AAV7MNY0"/>
<evidence type="ECO:0000313" key="3">
    <source>
        <dbReference type="Proteomes" id="UP001066276"/>
    </source>
</evidence>
<feature type="compositionally biased region" description="Basic and acidic residues" evidence="1">
    <location>
        <begin position="71"/>
        <end position="84"/>
    </location>
</feature>
<name>A0AAV7MNY0_PLEWA</name>
<organism evidence="2 3">
    <name type="scientific">Pleurodeles waltl</name>
    <name type="common">Iberian ribbed newt</name>
    <dbReference type="NCBI Taxonomy" id="8319"/>
    <lineage>
        <taxon>Eukaryota</taxon>
        <taxon>Metazoa</taxon>
        <taxon>Chordata</taxon>
        <taxon>Craniata</taxon>
        <taxon>Vertebrata</taxon>
        <taxon>Euteleostomi</taxon>
        <taxon>Amphibia</taxon>
        <taxon>Batrachia</taxon>
        <taxon>Caudata</taxon>
        <taxon>Salamandroidea</taxon>
        <taxon>Salamandridae</taxon>
        <taxon>Pleurodelinae</taxon>
        <taxon>Pleurodeles</taxon>
    </lineage>
</organism>
<gene>
    <name evidence="2" type="ORF">NDU88_002287</name>
</gene>
<reference evidence="2" key="1">
    <citation type="journal article" date="2022" name="bioRxiv">
        <title>Sequencing and chromosome-scale assembly of the giantPleurodeles waltlgenome.</title>
        <authorList>
            <person name="Brown T."/>
            <person name="Elewa A."/>
            <person name="Iarovenko S."/>
            <person name="Subramanian E."/>
            <person name="Araus A.J."/>
            <person name="Petzold A."/>
            <person name="Susuki M."/>
            <person name="Suzuki K.-i.T."/>
            <person name="Hayashi T."/>
            <person name="Toyoda A."/>
            <person name="Oliveira C."/>
            <person name="Osipova E."/>
            <person name="Leigh N.D."/>
            <person name="Simon A."/>
            <person name="Yun M.H."/>
        </authorList>
    </citation>
    <scope>NUCLEOTIDE SEQUENCE</scope>
    <source>
        <strain evidence="2">20211129_DDA</strain>
        <tissue evidence="2">Liver</tissue>
    </source>
</reference>